<gene>
    <name evidence="1" type="ORF">LCGC14_1308910</name>
</gene>
<comment type="caution">
    <text evidence="1">The sequence shown here is derived from an EMBL/GenBank/DDBJ whole genome shotgun (WGS) entry which is preliminary data.</text>
</comment>
<name>A0A0F9NQF7_9ZZZZ</name>
<evidence type="ECO:0000313" key="1">
    <source>
        <dbReference type="EMBL" id="KKM83497.1"/>
    </source>
</evidence>
<proteinExistence type="predicted"/>
<feature type="non-terminal residue" evidence="1">
    <location>
        <position position="1"/>
    </location>
</feature>
<accession>A0A0F9NQF7</accession>
<dbReference type="AlphaFoldDB" id="A0A0F9NQF7"/>
<organism evidence="1">
    <name type="scientific">marine sediment metagenome</name>
    <dbReference type="NCBI Taxonomy" id="412755"/>
    <lineage>
        <taxon>unclassified sequences</taxon>
        <taxon>metagenomes</taxon>
        <taxon>ecological metagenomes</taxon>
    </lineage>
</organism>
<reference evidence="1" key="1">
    <citation type="journal article" date="2015" name="Nature">
        <title>Complex archaea that bridge the gap between prokaryotes and eukaryotes.</title>
        <authorList>
            <person name="Spang A."/>
            <person name="Saw J.H."/>
            <person name="Jorgensen S.L."/>
            <person name="Zaremba-Niedzwiedzka K."/>
            <person name="Martijn J."/>
            <person name="Lind A.E."/>
            <person name="van Eijk R."/>
            <person name="Schleper C."/>
            <person name="Guy L."/>
            <person name="Ettema T.J."/>
        </authorList>
    </citation>
    <scope>NUCLEOTIDE SEQUENCE</scope>
</reference>
<dbReference type="EMBL" id="LAZR01007705">
    <property type="protein sequence ID" value="KKM83497.1"/>
    <property type="molecule type" value="Genomic_DNA"/>
</dbReference>
<sequence>SLTSAKVYNNLSIHNAGSTNACGFRTNPDDTYRLIPAGGSRVLENVHVEDAIEITRISGDGQPENISGHVW</sequence>
<protein>
    <submittedName>
        <fullName evidence="1">Uncharacterized protein</fullName>
    </submittedName>
</protein>